<dbReference type="Gene3D" id="3.40.50.2300">
    <property type="match status" value="1"/>
</dbReference>
<dbReference type="InterPro" id="IPR011006">
    <property type="entry name" value="CheY-like_superfamily"/>
</dbReference>
<dbReference type="Pfam" id="PF05227">
    <property type="entry name" value="CHASE3"/>
    <property type="match status" value="1"/>
</dbReference>
<evidence type="ECO:0000256" key="5">
    <source>
        <dbReference type="SAM" id="Phobius"/>
    </source>
</evidence>
<dbReference type="EMBL" id="RYZR01000002">
    <property type="protein sequence ID" value="RUL66522.1"/>
    <property type="molecule type" value="Genomic_DNA"/>
</dbReference>
<comment type="catalytic activity">
    <reaction evidence="1">
        <text>ATP + protein L-histidine = ADP + protein N-phospho-L-histidine.</text>
        <dbReference type="EC" id="2.7.13.3"/>
    </reaction>
</comment>
<accession>A0A432LYN7</accession>
<dbReference type="Pfam" id="PF00072">
    <property type="entry name" value="Response_reg"/>
    <property type="match status" value="1"/>
</dbReference>
<organism evidence="8 9">
    <name type="scientific">Dyella dinghuensis</name>
    <dbReference type="NCBI Taxonomy" id="1920169"/>
    <lineage>
        <taxon>Bacteria</taxon>
        <taxon>Pseudomonadati</taxon>
        <taxon>Pseudomonadota</taxon>
        <taxon>Gammaproteobacteria</taxon>
        <taxon>Lysobacterales</taxon>
        <taxon>Rhodanobacteraceae</taxon>
        <taxon>Dyella</taxon>
    </lineage>
</organism>
<evidence type="ECO:0000256" key="4">
    <source>
        <dbReference type="PROSITE-ProRule" id="PRU00169"/>
    </source>
</evidence>
<feature type="domain" description="Histidine kinase" evidence="6">
    <location>
        <begin position="268"/>
        <end position="492"/>
    </location>
</feature>
<dbReference type="GO" id="GO:0000155">
    <property type="term" value="F:phosphorelay sensor kinase activity"/>
    <property type="evidence" value="ECO:0007669"/>
    <property type="project" value="InterPro"/>
</dbReference>
<sequence>MRAKDDFFLCAGKPVSQRSHMGHESTQARTTFGLVVGFALLLGACMAAIVAVFSSISADRWVDHSMVVRQTVEQLFSIVQDAETGQRGYLLTGDPSYLEPFLTAKTQLPTLELQLRQITENSATHQKQLDDLYPLIAAKMDELSGTVRDREAGRPVAALGMVKSNLGRDQMDRIRQAVRDFDQTELDALRQRSATAHAQRTVLMAVTIVMTLLAGVLAFAVAQKARRYASDMQTANETLRAEMQHRETAELQLRQSQKMEALGQLTGGVAHDFNNMLAIIVGNLEMLIRKLPENEARCAALASNALGGAMRAAELTKRLLAFSRQQPLQPKSVDVNQCVHDVSIMLRRSLGENIEIETVQGGGLWRAFVDRPQLESAILNLAVNARDAMSGVGKLTIETANAYLDRKYADAHSEVSPGQYVMIAVTDTGCGMPPDVMSRAFDPFYTTKDVGQGTGLGLSQVHGFAKQSHGHVKIYSEVDVGTTLKIYLPRDTSNTAEEPAQTKADMVALDQRRRVLVVEDDADVRQFVLSILQELGYETVEAASAASARDVLAVDPKISVMLTDVVMPGTNGRQLLDSIRDTYPNLIVIFMTGYTRNAIVHNGMLDPGVRLITKPFTIDDVARELIAAITDEGSKSVREKA</sequence>
<keyword evidence="3 4" id="KW-0597">Phosphoprotein</keyword>
<dbReference type="PROSITE" id="PS50109">
    <property type="entry name" value="HIS_KIN"/>
    <property type="match status" value="1"/>
</dbReference>
<reference evidence="8 9" key="1">
    <citation type="submission" date="2018-12" db="EMBL/GenBank/DDBJ databases">
        <title>Dyella dinghuensis sp. nov. DHOA06 and Dyella choica sp. nov. 4M-K27, isolated from forest soil.</title>
        <authorList>
            <person name="Qiu L.-H."/>
            <person name="Gao Z.-H."/>
        </authorList>
    </citation>
    <scope>NUCLEOTIDE SEQUENCE [LARGE SCALE GENOMIC DNA]</scope>
    <source>
        <strain evidence="8 9">DHOA06</strain>
    </source>
</reference>
<dbReference type="Gene3D" id="3.30.565.10">
    <property type="entry name" value="Histidine kinase-like ATPase, C-terminal domain"/>
    <property type="match status" value="1"/>
</dbReference>
<dbReference type="InterPro" id="IPR036890">
    <property type="entry name" value="HATPase_C_sf"/>
</dbReference>
<dbReference type="Gene3D" id="1.10.287.130">
    <property type="match status" value="1"/>
</dbReference>
<evidence type="ECO:0000313" key="8">
    <source>
        <dbReference type="EMBL" id="RUL66522.1"/>
    </source>
</evidence>
<protein>
    <recommendedName>
        <fullName evidence="2">histidine kinase</fullName>
        <ecNumber evidence="2">2.7.13.3</ecNumber>
    </recommendedName>
</protein>
<dbReference type="InterPro" id="IPR003661">
    <property type="entry name" value="HisK_dim/P_dom"/>
</dbReference>
<keyword evidence="5" id="KW-0472">Membrane</keyword>
<dbReference type="InterPro" id="IPR004358">
    <property type="entry name" value="Sig_transdc_His_kin-like_C"/>
</dbReference>
<dbReference type="PROSITE" id="PS50110">
    <property type="entry name" value="RESPONSE_REGULATORY"/>
    <property type="match status" value="1"/>
</dbReference>
<evidence type="ECO:0000313" key="9">
    <source>
        <dbReference type="Proteomes" id="UP000267077"/>
    </source>
</evidence>
<dbReference type="InterPro" id="IPR001789">
    <property type="entry name" value="Sig_transdc_resp-reg_receiver"/>
</dbReference>
<feature type="transmembrane region" description="Helical" evidence="5">
    <location>
        <begin position="31"/>
        <end position="56"/>
    </location>
</feature>
<dbReference type="SMART" id="SM00388">
    <property type="entry name" value="HisKA"/>
    <property type="match status" value="1"/>
</dbReference>
<keyword evidence="9" id="KW-1185">Reference proteome</keyword>
<dbReference type="Pfam" id="PF02518">
    <property type="entry name" value="HATPase_c"/>
    <property type="match status" value="1"/>
</dbReference>
<feature type="modified residue" description="4-aspartylphosphate" evidence="4">
    <location>
        <position position="564"/>
    </location>
</feature>
<evidence type="ECO:0000256" key="2">
    <source>
        <dbReference type="ARBA" id="ARBA00012438"/>
    </source>
</evidence>
<dbReference type="EC" id="2.7.13.3" evidence="2"/>
<dbReference type="CDD" id="cd00082">
    <property type="entry name" value="HisKA"/>
    <property type="match status" value="1"/>
</dbReference>
<dbReference type="InterPro" id="IPR003594">
    <property type="entry name" value="HATPase_dom"/>
</dbReference>
<evidence type="ECO:0000259" key="6">
    <source>
        <dbReference type="PROSITE" id="PS50109"/>
    </source>
</evidence>
<feature type="transmembrane region" description="Helical" evidence="5">
    <location>
        <begin position="202"/>
        <end position="222"/>
    </location>
</feature>
<dbReference type="InterPro" id="IPR007891">
    <property type="entry name" value="CHASE3"/>
</dbReference>
<dbReference type="Proteomes" id="UP000267077">
    <property type="component" value="Unassembled WGS sequence"/>
</dbReference>
<dbReference type="SUPFAM" id="SSF52172">
    <property type="entry name" value="CheY-like"/>
    <property type="match status" value="1"/>
</dbReference>
<evidence type="ECO:0000259" key="7">
    <source>
        <dbReference type="PROSITE" id="PS50110"/>
    </source>
</evidence>
<dbReference type="PRINTS" id="PR00344">
    <property type="entry name" value="BCTRLSENSOR"/>
</dbReference>
<dbReference type="AlphaFoldDB" id="A0A432LYN7"/>
<evidence type="ECO:0000256" key="1">
    <source>
        <dbReference type="ARBA" id="ARBA00000085"/>
    </source>
</evidence>
<dbReference type="SUPFAM" id="SSF55874">
    <property type="entry name" value="ATPase domain of HSP90 chaperone/DNA topoisomerase II/histidine kinase"/>
    <property type="match status" value="1"/>
</dbReference>
<dbReference type="CDD" id="cd19410">
    <property type="entry name" value="HK9-like_sensor"/>
    <property type="match status" value="1"/>
</dbReference>
<keyword evidence="5" id="KW-1133">Transmembrane helix</keyword>
<dbReference type="InterPro" id="IPR005467">
    <property type="entry name" value="His_kinase_dom"/>
</dbReference>
<dbReference type="InterPro" id="IPR036097">
    <property type="entry name" value="HisK_dim/P_sf"/>
</dbReference>
<dbReference type="SMART" id="SM00448">
    <property type="entry name" value="REC"/>
    <property type="match status" value="1"/>
</dbReference>
<name>A0A432LYN7_9GAMM</name>
<comment type="caution">
    <text evidence="8">The sequence shown here is derived from an EMBL/GenBank/DDBJ whole genome shotgun (WGS) entry which is preliminary data.</text>
</comment>
<dbReference type="SUPFAM" id="SSF47384">
    <property type="entry name" value="Homodimeric domain of signal transducing histidine kinase"/>
    <property type="match status" value="1"/>
</dbReference>
<feature type="domain" description="Response regulatory" evidence="7">
    <location>
        <begin position="514"/>
        <end position="629"/>
    </location>
</feature>
<keyword evidence="5" id="KW-0812">Transmembrane</keyword>
<evidence type="ECO:0000256" key="3">
    <source>
        <dbReference type="ARBA" id="ARBA00022553"/>
    </source>
</evidence>
<dbReference type="PANTHER" id="PTHR43065">
    <property type="entry name" value="SENSOR HISTIDINE KINASE"/>
    <property type="match status" value="1"/>
</dbReference>
<dbReference type="PANTHER" id="PTHR43065:SF49">
    <property type="entry name" value="HISTIDINE KINASE"/>
    <property type="match status" value="1"/>
</dbReference>
<proteinExistence type="predicted"/>
<dbReference type="SMART" id="SM00387">
    <property type="entry name" value="HATPase_c"/>
    <property type="match status" value="1"/>
</dbReference>
<gene>
    <name evidence="8" type="ORF">EKH79_01445</name>
</gene>